<dbReference type="GeneTree" id="ENSGT00960000189958"/>
<evidence type="ECO:0000259" key="8">
    <source>
        <dbReference type="PROSITE" id="PS50279"/>
    </source>
</evidence>
<dbReference type="Pfam" id="PF00014">
    <property type="entry name" value="Kunitz_BPTI"/>
    <property type="match status" value="1"/>
</dbReference>
<dbReference type="PRINTS" id="PR00759">
    <property type="entry name" value="BASICPTASE"/>
</dbReference>
<name>A0A8C5WTJ8_LATLA</name>
<dbReference type="InterPro" id="IPR036880">
    <property type="entry name" value="Kunitz_BPTI_sf"/>
</dbReference>
<evidence type="ECO:0000256" key="4">
    <source>
        <dbReference type="ARBA" id="ARBA00022729"/>
    </source>
</evidence>
<feature type="signal peptide" evidence="7">
    <location>
        <begin position="1"/>
        <end position="23"/>
    </location>
</feature>
<feature type="domain" description="BPTI/Kunitz inhibitor" evidence="8">
    <location>
        <begin position="23"/>
        <end position="73"/>
    </location>
</feature>
<reference evidence="9" key="2">
    <citation type="submission" date="2025-09" db="UniProtKB">
        <authorList>
            <consortium name="Ensembl"/>
        </authorList>
    </citation>
    <scope>IDENTIFICATION</scope>
</reference>
<keyword evidence="10" id="KW-1185">Reference proteome</keyword>
<dbReference type="SMART" id="SM00131">
    <property type="entry name" value="KU"/>
    <property type="match status" value="1"/>
</dbReference>
<dbReference type="Proteomes" id="UP000694406">
    <property type="component" value="Unplaced"/>
</dbReference>
<dbReference type="GO" id="GO:0004867">
    <property type="term" value="F:serine-type endopeptidase inhibitor activity"/>
    <property type="evidence" value="ECO:0007669"/>
    <property type="project" value="UniProtKB-KW"/>
</dbReference>
<accession>A0A8C5WTJ8</accession>
<keyword evidence="5" id="KW-0722">Serine protease inhibitor</keyword>
<dbReference type="GO" id="GO:0005615">
    <property type="term" value="C:extracellular space"/>
    <property type="evidence" value="ECO:0007669"/>
    <property type="project" value="TreeGrafter"/>
</dbReference>
<dbReference type="PANTHER" id="PTHR10083">
    <property type="entry name" value="KUNITZ-TYPE PROTEASE INHIBITOR-RELATED"/>
    <property type="match status" value="1"/>
</dbReference>
<evidence type="ECO:0000256" key="5">
    <source>
        <dbReference type="ARBA" id="ARBA00022900"/>
    </source>
</evidence>
<keyword evidence="6" id="KW-1015">Disulfide bond</keyword>
<evidence type="ECO:0000256" key="1">
    <source>
        <dbReference type="ARBA" id="ARBA00004613"/>
    </source>
</evidence>
<reference evidence="9" key="1">
    <citation type="submission" date="2025-08" db="UniProtKB">
        <authorList>
            <consortium name="Ensembl"/>
        </authorList>
    </citation>
    <scope>IDENTIFICATION</scope>
</reference>
<keyword evidence="4 7" id="KW-0732">Signal</keyword>
<evidence type="ECO:0000256" key="2">
    <source>
        <dbReference type="ARBA" id="ARBA00022525"/>
    </source>
</evidence>
<feature type="chain" id="PRO_5034863106" description="BPTI/Kunitz inhibitor domain-containing protein" evidence="7">
    <location>
        <begin position="24"/>
        <end position="89"/>
    </location>
</feature>
<evidence type="ECO:0000256" key="6">
    <source>
        <dbReference type="ARBA" id="ARBA00023157"/>
    </source>
</evidence>
<dbReference type="GO" id="GO:0044483">
    <property type="term" value="P:venom-mediated perturbation of hemostasis"/>
    <property type="evidence" value="ECO:0007669"/>
    <property type="project" value="UniProtKB-ARBA"/>
</dbReference>
<dbReference type="PANTHER" id="PTHR10083:SF376">
    <property type="entry name" value="SERINE PEPTIDASE INHIBITOR, KUNITZ TYPE, 3"/>
    <property type="match status" value="1"/>
</dbReference>
<comment type="subcellular location">
    <subcellularLocation>
        <location evidence="1">Secreted</location>
    </subcellularLocation>
</comment>
<evidence type="ECO:0000313" key="10">
    <source>
        <dbReference type="Proteomes" id="UP000694406"/>
    </source>
</evidence>
<evidence type="ECO:0000256" key="7">
    <source>
        <dbReference type="SAM" id="SignalP"/>
    </source>
</evidence>
<dbReference type="InterPro" id="IPR020901">
    <property type="entry name" value="Prtase_inh_Kunz-CS"/>
</dbReference>
<protein>
    <recommendedName>
        <fullName evidence="8">BPTI/Kunitz inhibitor domain-containing protein</fullName>
    </recommendedName>
</protein>
<dbReference type="Gene3D" id="4.10.410.10">
    <property type="entry name" value="Pancreatic trypsin inhibitor Kunitz domain"/>
    <property type="match status" value="1"/>
</dbReference>
<evidence type="ECO:0000256" key="3">
    <source>
        <dbReference type="ARBA" id="ARBA00022690"/>
    </source>
</evidence>
<dbReference type="InterPro" id="IPR050098">
    <property type="entry name" value="TFPI/VKTCI-like"/>
</dbReference>
<keyword evidence="2" id="KW-0964">Secreted</keyword>
<proteinExistence type="predicted"/>
<dbReference type="AlphaFoldDB" id="A0A8C5WTJ8"/>
<organism evidence="9 10">
    <name type="scientific">Laticauda laticaudata</name>
    <name type="common">Blue-ringed sea krait</name>
    <name type="synonym">Blue-lipped sea krait</name>
    <dbReference type="NCBI Taxonomy" id="8630"/>
    <lineage>
        <taxon>Eukaryota</taxon>
        <taxon>Metazoa</taxon>
        <taxon>Chordata</taxon>
        <taxon>Craniata</taxon>
        <taxon>Vertebrata</taxon>
        <taxon>Euteleostomi</taxon>
        <taxon>Lepidosauria</taxon>
        <taxon>Squamata</taxon>
        <taxon>Bifurcata</taxon>
        <taxon>Unidentata</taxon>
        <taxon>Episquamata</taxon>
        <taxon>Toxicofera</taxon>
        <taxon>Serpentes</taxon>
        <taxon>Colubroidea</taxon>
        <taxon>Elapidae</taxon>
        <taxon>Laticaudinae</taxon>
        <taxon>Laticauda</taxon>
    </lineage>
</organism>
<dbReference type="PROSITE" id="PS50279">
    <property type="entry name" value="BPTI_KUNITZ_2"/>
    <property type="match status" value="1"/>
</dbReference>
<dbReference type="InterPro" id="IPR002223">
    <property type="entry name" value="Kunitz_BPTI"/>
</dbReference>
<dbReference type="SUPFAM" id="SSF57362">
    <property type="entry name" value="BPTI-like"/>
    <property type="match status" value="1"/>
</dbReference>
<dbReference type="PROSITE" id="PS00280">
    <property type="entry name" value="BPTI_KUNITZ_1"/>
    <property type="match status" value="1"/>
</dbReference>
<keyword evidence="3" id="KW-0646">Protease inhibitor</keyword>
<evidence type="ECO:0000313" key="9">
    <source>
        <dbReference type="Ensembl" id="ENSLLTP00000011962.1"/>
    </source>
</evidence>
<sequence length="89" mass="10011">MNIRGTVYVIFFFLLSHVSPVICQLPKAEGWCKASFPRFYFNAATGNCEKFIYGGCGGNKNNFFTLEQCRAACQHSGKEEILIFALAHH</sequence>
<dbReference type="Ensembl" id="ENSLLTT00000012434.1">
    <property type="protein sequence ID" value="ENSLLTP00000011962.1"/>
    <property type="gene ID" value="ENSLLTG00000009204.1"/>
</dbReference>
<dbReference type="FunFam" id="4.10.410.10:FF:000021">
    <property type="entry name" value="Serine protease inhibitor, putative"/>
    <property type="match status" value="1"/>
</dbReference>
<dbReference type="CDD" id="cd00109">
    <property type="entry name" value="Kunitz-type"/>
    <property type="match status" value="1"/>
</dbReference>